<keyword evidence="2" id="KW-0812">Transmembrane</keyword>
<feature type="transmembrane region" description="Helical" evidence="2">
    <location>
        <begin position="206"/>
        <end position="230"/>
    </location>
</feature>
<evidence type="ECO:0000256" key="2">
    <source>
        <dbReference type="SAM" id="Phobius"/>
    </source>
</evidence>
<dbReference type="SUPFAM" id="SSF48452">
    <property type="entry name" value="TPR-like"/>
    <property type="match status" value="1"/>
</dbReference>
<name>I6YXC4_9BACT</name>
<protein>
    <submittedName>
        <fullName evidence="3">Uncharacterized protein</fullName>
    </submittedName>
</protein>
<evidence type="ECO:0000256" key="1">
    <source>
        <dbReference type="PROSITE-ProRule" id="PRU00339"/>
    </source>
</evidence>
<dbReference type="InterPro" id="IPR019734">
    <property type="entry name" value="TPR_rpt"/>
</dbReference>
<feature type="transmembrane region" description="Helical" evidence="2">
    <location>
        <begin position="182"/>
        <end position="200"/>
    </location>
</feature>
<accession>I6YXC4</accession>
<keyword evidence="2" id="KW-0472">Membrane</keyword>
<dbReference type="EMBL" id="JQ303337">
    <property type="protein sequence ID" value="AFN57637.1"/>
    <property type="molecule type" value="Genomic_DNA"/>
</dbReference>
<reference evidence="3" key="1">
    <citation type="journal article" date="2012" name="PLoS ONE">
        <title>Functional metagenomics unveils a multifunctional glycosyl hydrolase from the family 43 catalysing the breakdown of plant polymers in the calf rumen.</title>
        <authorList>
            <person name="Ferrer M."/>
            <person name="Ghazi A."/>
            <person name="Beloqui A."/>
            <person name="Vieites J.M."/>
            <person name="Lopez-Cortes N."/>
            <person name="Marin-Navarro J."/>
            <person name="Nechitaylo T.Y."/>
            <person name="Guazzaroni M.E."/>
            <person name="Polaina J."/>
            <person name="Waliczek A."/>
            <person name="Chernikova T.N."/>
            <person name="Reva O.N."/>
            <person name="Golyshina O.V."/>
            <person name="Golyshin P.N."/>
        </authorList>
    </citation>
    <scope>NUCLEOTIDE SEQUENCE</scope>
</reference>
<evidence type="ECO:0000313" key="3">
    <source>
        <dbReference type="EMBL" id="AFN57637.1"/>
    </source>
</evidence>
<sequence length="282" mass="32109">MAEALRHQCTSCGGDLIFDSEAKLYKCPFCGVTYDYDVLESEDVLSSGLAALRNGEFSSAKEIFDKVLEKDPHNFRALRGRVMVKARMKTIRVFENENKVAAINYGNIHIEEEASAALPENKKYFDKLKKMFELGEKYQKAVREERTAKTYEADAVEVLEQVETTGTVPMIFEWIGRFEKNAAFVILGAIGLFFFGIFLGTEDDGLLNIIYPIIRAAPFVMLAGLILVCVKHYRDLHAEKAIVKDRTTELKRATNQKEIVWDEICKNYRQLRTIDPERGVLS</sequence>
<proteinExistence type="predicted"/>
<keyword evidence="2" id="KW-1133">Transmembrane helix</keyword>
<dbReference type="InterPro" id="IPR011990">
    <property type="entry name" value="TPR-like_helical_dom_sf"/>
</dbReference>
<keyword evidence="1" id="KW-0802">TPR repeat</keyword>
<dbReference type="PROSITE" id="PS50005">
    <property type="entry name" value="TPR"/>
    <property type="match status" value="1"/>
</dbReference>
<feature type="repeat" description="TPR" evidence="1">
    <location>
        <begin position="41"/>
        <end position="74"/>
    </location>
</feature>
<organism evidence="3">
    <name type="scientific">uncultured bacterium r_01</name>
    <dbReference type="NCBI Taxonomy" id="1132276"/>
    <lineage>
        <taxon>Bacteria</taxon>
        <taxon>environmental samples</taxon>
    </lineage>
</organism>
<dbReference type="AlphaFoldDB" id="I6YXC4"/>
<dbReference type="Gene3D" id="1.25.40.10">
    <property type="entry name" value="Tetratricopeptide repeat domain"/>
    <property type="match status" value="1"/>
</dbReference>